<dbReference type="EMBL" id="CP050124">
    <property type="protein sequence ID" value="QIP43045.1"/>
    <property type="molecule type" value="Genomic_DNA"/>
</dbReference>
<protein>
    <submittedName>
        <fullName evidence="1">Uncharacterized protein</fullName>
    </submittedName>
</protein>
<dbReference type="AlphaFoldDB" id="A0A6G9D179"/>
<name>A0A6G9D179_RHOER</name>
<proteinExistence type="predicted"/>
<organism evidence="1 2">
    <name type="scientific">Rhodococcus erythropolis</name>
    <name type="common">Arthrobacter picolinophilus</name>
    <dbReference type="NCBI Taxonomy" id="1833"/>
    <lineage>
        <taxon>Bacteria</taxon>
        <taxon>Bacillati</taxon>
        <taxon>Actinomycetota</taxon>
        <taxon>Actinomycetes</taxon>
        <taxon>Mycobacteriales</taxon>
        <taxon>Nocardiaceae</taxon>
        <taxon>Rhodococcus</taxon>
        <taxon>Rhodococcus erythropolis group</taxon>
    </lineage>
</organism>
<sequence length="178" mass="18737">MVPAALIVHDFCTSSTRGPTLKETAQMAKSKTSKAAKTKAPVASKAPAAKAPAVLWKDLPDEHDYPAARDYLQLGATPVQVQALVYALKTATLVSKKAKDILRAAGLPLLPVDNPHVAADLLKIRKGIALSPILLVQGDFRAGVPAQIADGYHRVCASYHVDENTGIPAKIAPSTVTS</sequence>
<dbReference type="Proteomes" id="UP000502345">
    <property type="component" value="Chromosome"/>
</dbReference>
<evidence type="ECO:0000313" key="2">
    <source>
        <dbReference type="Proteomes" id="UP000502345"/>
    </source>
</evidence>
<evidence type="ECO:0000313" key="1">
    <source>
        <dbReference type="EMBL" id="QIP43045.1"/>
    </source>
</evidence>
<reference evidence="1 2" key="1">
    <citation type="submission" date="2020-03" db="EMBL/GenBank/DDBJ databases">
        <title>Screen low temperature-resistant strains for efficient degradation of petroleum hydrocarbons under the low temperature.</title>
        <authorList>
            <person name="Wang Y."/>
            <person name="Chen J."/>
        </authorList>
    </citation>
    <scope>NUCLEOTIDE SEQUENCE [LARGE SCALE GENOMIC DNA]</scope>
    <source>
        <strain evidence="1 2">KB1</strain>
    </source>
</reference>
<gene>
    <name evidence="1" type="ORF">G9444_5802</name>
</gene>
<accession>A0A6G9D179</accession>